<name>A0A0E9NCR4_SAICN</name>
<feature type="compositionally biased region" description="Basic and acidic residues" evidence="1">
    <location>
        <begin position="489"/>
        <end position="501"/>
    </location>
</feature>
<dbReference type="Proteomes" id="UP000033140">
    <property type="component" value="Unassembled WGS sequence"/>
</dbReference>
<accession>A0A0E9NCR4</accession>
<feature type="compositionally biased region" description="Low complexity" evidence="1">
    <location>
        <begin position="18"/>
        <end position="28"/>
    </location>
</feature>
<gene>
    <name evidence="2" type="ORF">G7K_1829-t1</name>
</gene>
<feature type="compositionally biased region" description="Low complexity" evidence="1">
    <location>
        <begin position="882"/>
        <end position="891"/>
    </location>
</feature>
<feature type="compositionally biased region" description="Basic and acidic residues" evidence="1">
    <location>
        <begin position="334"/>
        <end position="344"/>
    </location>
</feature>
<dbReference type="EMBL" id="BACD03000010">
    <property type="protein sequence ID" value="GAO47629.1"/>
    <property type="molecule type" value="Genomic_DNA"/>
</dbReference>
<sequence>MSDQPSVPPRPSRRPGRESSPSSSASLPAIPPRPSRSRSPLPHKASSPLNPGAGFVHTPPIPARPNRAHNKSPLPAEVASPLDPGRGTVSTPADEKTEASAALEVPGVPKRPKVLRTPSGRPLAPVVGGEEEGHGHGPAVSSPRPQRAQRPTGTSEDRNKSRTRSPLPSPLPELREDEPAAPLDQTTALSAANLPQTPAFKIRKESTADSVRSHASIGDVIRAGRGRRFSVESAVTTGSSIKGQETEGEDEHEHDQEEDKENDSGNGDEQEMKRDATQLFGGNLAENITHATADTKTENRGPVAQETGETQEAVKDFFGKDLTEEESEVVEAAARGKESPRPEEAGNAAADMQGRDTPIDEDKNIEPGQSQRARRGSTTTGETSPTPVPTPRARRGSVAAVAGEDEPSAAEKPRRGSLHPETGEIQPPSEAELLAKKTPHHEHSSTAELRRESMSIDEDKLPKAVKEVRKSFSEGEIVGDEVAVAEHREGLLGDDGKKGAEELGAVFEDEEAEEAAEEEDKADEEQKQKEDGDGGEDMEKVNEGEYRSHSTDPHHTTHKPDPGHEVKYGKEIWEGPGKTEAEEVREVKEHLSTPVQEPTDPILAHKPPVEGEVRSELERAGTSATRGEVFEPGRTQSPLLAEPKKEGEVWKGKPVVPPRPASGRVPVRGGPGKISALRANLENKLNLGAGGGLFGGPPPVKPKPAPKPVEAEGEEEEKKDTLGDVRKGRARGPARRKPVEKKEEKGGFAISEIVTILNIPGSSSSDATGTRSRSDSVDSETQTGEIKVEMGGRRMSIYRGAGIKGDDVVVEDKDDVSEETTPKPEEKTEIAAGEAEAEAKSEAQPQSAIEDDDEKEVVPVVALTEPLDEQTHEEVEKEIEEAPGAFPAAAAKDTVGAEGVKAGDGEQTA</sequence>
<feature type="compositionally biased region" description="Acidic residues" evidence="1">
    <location>
        <begin position="507"/>
        <end position="523"/>
    </location>
</feature>
<keyword evidence="3" id="KW-1185">Reference proteome</keyword>
<feature type="compositionally biased region" description="Basic and acidic residues" evidence="1">
    <location>
        <begin position="716"/>
        <end position="727"/>
    </location>
</feature>
<feature type="compositionally biased region" description="Polar residues" evidence="1">
    <location>
        <begin position="184"/>
        <end position="196"/>
    </location>
</feature>
<dbReference type="AlphaFoldDB" id="A0A0E9NCR4"/>
<feature type="compositionally biased region" description="Basic and acidic residues" evidence="1">
    <location>
        <begin position="312"/>
        <end position="322"/>
    </location>
</feature>
<feature type="region of interest" description="Disordered" evidence="1">
    <location>
        <begin position="1"/>
        <end position="476"/>
    </location>
</feature>
<feature type="compositionally biased region" description="Basic residues" evidence="1">
    <location>
        <begin position="728"/>
        <end position="739"/>
    </location>
</feature>
<evidence type="ECO:0000256" key="1">
    <source>
        <dbReference type="SAM" id="MobiDB-lite"/>
    </source>
</evidence>
<feature type="compositionally biased region" description="Acidic residues" evidence="1">
    <location>
        <begin position="258"/>
        <end position="269"/>
    </location>
</feature>
<dbReference type="STRING" id="698492.A0A0E9NCR4"/>
<comment type="caution">
    <text evidence="2">The sequence shown here is derived from an EMBL/GenBank/DDBJ whole genome shotgun (WGS) entry which is preliminary data.</text>
</comment>
<evidence type="ECO:0000313" key="3">
    <source>
        <dbReference type="Proteomes" id="UP000033140"/>
    </source>
</evidence>
<feature type="compositionally biased region" description="Basic and acidic residues" evidence="1">
    <location>
        <begin position="441"/>
        <end position="473"/>
    </location>
</feature>
<feature type="compositionally biased region" description="Low complexity" evidence="1">
    <location>
        <begin position="376"/>
        <end position="385"/>
    </location>
</feature>
<proteinExistence type="predicted"/>
<reference evidence="2 3" key="3">
    <citation type="journal article" date="2015" name="Genome Announc.">
        <title>Draft Genome Sequence of the Archiascomycetous Yeast Saitoella complicata.</title>
        <authorList>
            <person name="Yamauchi K."/>
            <person name="Kondo S."/>
            <person name="Hamamoto M."/>
            <person name="Takahashi Y."/>
            <person name="Ogura Y."/>
            <person name="Hayashi T."/>
            <person name="Nishida H."/>
        </authorList>
    </citation>
    <scope>NUCLEOTIDE SEQUENCE [LARGE SCALE GENOMIC DNA]</scope>
    <source>
        <strain evidence="2 3">NRRL Y-17804</strain>
    </source>
</reference>
<reference evidence="2 3" key="1">
    <citation type="journal article" date="2011" name="J. Gen. Appl. Microbiol.">
        <title>Draft genome sequencing of the enigmatic yeast Saitoella complicata.</title>
        <authorList>
            <person name="Nishida H."/>
            <person name="Hamamoto M."/>
            <person name="Sugiyama J."/>
        </authorList>
    </citation>
    <scope>NUCLEOTIDE SEQUENCE [LARGE SCALE GENOMIC DNA]</scope>
    <source>
        <strain evidence="2 3">NRRL Y-17804</strain>
    </source>
</reference>
<evidence type="ECO:0008006" key="4">
    <source>
        <dbReference type="Google" id="ProtNLM"/>
    </source>
</evidence>
<dbReference type="OMA" id="PPMENEP"/>
<feature type="compositionally biased region" description="Polar residues" evidence="1">
    <location>
        <begin position="760"/>
        <end position="771"/>
    </location>
</feature>
<feature type="compositionally biased region" description="Basic and acidic residues" evidence="1">
    <location>
        <begin position="524"/>
        <end position="591"/>
    </location>
</feature>
<feature type="region of interest" description="Disordered" evidence="1">
    <location>
        <begin position="489"/>
        <end position="671"/>
    </location>
</feature>
<evidence type="ECO:0000313" key="2">
    <source>
        <dbReference type="EMBL" id="GAO47629.1"/>
    </source>
</evidence>
<feature type="compositionally biased region" description="Basic and acidic residues" evidence="1">
    <location>
        <begin position="820"/>
        <end position="829"/>
    </location>
</feature>
<reference evidence="2 3" key="2">
    <citation type="journal article" date="2014" name="J. Gen. Appl. Microbiol.">
        <title>The early diverging ascomycetous budding yeast Saitoella complicata has three histone deacetylases belonging to the Clr6, Hos2, and Rpd3 lineages.</title>
        <authorList>
            <person name="Nishida H."/>
            <person name="Matsumoto T."/>
            <person name="Kondo S."/>
            <person name="Hamamoto M."/>
            <person name="Yoshikawa H."/>
        </authorList>
    </citation>
    <scope>NUCLEOTIDE SEQUENCE [LARGE SCALE GENOMIC DNA]</scope>
    <source>
        <strain evidence="2 3">NRRL Y-17804</strain>
    </source>
</reference>
<feature type="compositionally biased region" description="Basic and acidic residues" evidence="1">
    <location>
        <begin position="353"/>
        <end position="365"/>
    </location>
</feature>
<feature type="region of interest" description="Disordered" evidence="1">
    <location>
        <begin position="809"/>
        <end position="909"/>
    </location>
</feature>
<feature type="compositionally biased region" description="Pro residues" evidence="1">
    <location>
        <begin position="1"/>
        <end position="10"/>
    </location>
</feature>
<organism evidence="2 3">
    <name type="scientific">Saitoella complicata (strain BCRC 22490 / CBS 7301 / JCM 7358 / NBRC 10748 / NRRL Y-17804)</name>
    <dbReference type="NCBI Taxonomy" id="698492"/>
    <lineage>
        <taxon>Eukaryota</taxon>
        <taxon>Fungi</taxon>
        <taxon>Dikarya</taxon>
        <taxon>Ascomycota</taxon>
        <taxon>Taphrinomycotina</taxon>
        <taxon>Taphrinomycotina incertae sedis</taxon>
        <taxon>Saitoella</taxon>
    </lineage>
</organism>
<feature type="compositionally biased region" description="Pro residues" evidence="1">
    <location>
        <begin position="696"/>
        <end position="707"/>
    </location>
</feature>
<protein>
    <recommendedName>
        <fullName evidence="4">Altered inheritance of mitochondria protein 21</fullName>
    </recommendedName>
</protein>
<feature type="compositionally biased region" description="Basic and acidic residues" evidence="1">
    <location>
        <begin position="642"/>
        <end position="651"/>
    </location>
</feature>
<feature type="compositionally biased region" description="Basic and acidic residues" evidence="1">
    <location>
        <begin position="607"/>
        <end position="619"/>
    </location>
</feature>
<feature type="region of interest" description="Disordered" evidence="1">
    <location>
        <begin position="688"/>
        <end position="792"/>
    </location>
</feature>